<dbReference type="GO" id="GO:0008194">
    <property type="term" value="F:UDP-glycosyltransferase activity"/>
    <property type="evidence" value="ECO:0007669"/>
    <property type="project" value="InterPro"/>
</dbReference>
<dbReference type="Gene3D" id="3.40.50.2000">
    <property type="entry name" value="Glycogen Phosphorylase B"/>
    <property type="match status" value="1"/>
</dbReference>
<comment type="caution">
    <text evidence="4">The sequence shown here is derived from an EMBL/GenBank/DDBJ whole genome shotgun (WGS) entry which is preliminary data.</text>
</comment>
<dbReference type="InterPro" id="IPR050271">
    <property type="entry name" value="UDP-glycosyltransferase"/>
</dbReference>
<protein>
    <submittedName>
        <fullName evidence="4">Uncharacterized protein</fullName>
    </submittedName>
</protein>
<sequence length="157" mass="17776">MRRTTSTFPPTSSRGHGFPSRTFWAKYHGVPVLAVPIAIDQPRNAARMVRQKVAISLSWSTVTADQIVDALNFLVNDTSYSERLRRTSAVLQDQKESPADRAVWWVEYVIRHGGAPHLQYPGQRLHFLQYICADVLLFLAVCTYFCTDWLNASCSTS</sequence>
<dbReference type="PANTHER" id="PTHR48043:SF159">
    <property type="entry name" value="EG:EG0003.4 PROTEIN-RELATED"/>
    <property type="match status" value="1"/>
</dbReference>
<reference evidence="4" key="1">
    <citation type="submission" date="2014-08" db="EMBL/GenBank/DDBJ databases">
        <authorList>
            <person name="Murali S."/>
            <person name="Richards S."/>
            <person name="Bandaranaike D."/>
            <person name="Bellair M."/>
            <person name="Blankenburg K."/>
            <person name="Chao H."/>
            <person name="Dinh H."/>
            <person name="Doddapaneni H."/>
            <person name="Dugan-Rocha S."/>
            <person name="Elkadiri S."/>
            <person name="Gnanaolivu R."/>
            <person name="Hughes D."/>
            <person name="Lee S."/>
            <person name="Li M."/>
            <person name="Ming W."/>
            <person name="Munidasa M."/>
            <person name="Muniz J."/>
            <person name="Nguyen L."/>
            <person name="Osuji N."/>
            <person name="Pu L.-L."/>
            <person name="Puazo M."/>
            <person name="Skinner E."/>
            <person name="Qu C."/>
            <person name="Quiroz J."/>
            <person name="Raj R."/>
            <person name="Weissenberger G."/>
            <person name="Xin Y."/>
            <person name="Zou X."/>
            <person name="Han Y."/>
            <person name="Worley K."/>
            <person name="Muzny D."/>
            <person name="Gibbs R."/>
        </authorList>
    </citation>
    <scope>NUCLEOTIDE SEQUENCE</scope>
    <source>
        <strain evidence="4">HAZT.00-mixed</strain>
        <tissue evidence="4">Whole organism</tissue>
    </source>
</reference>
<dbReference type="Proteomes" id="UP000711488">
    <property type="component" value="Unassembled WGS sequence"/>
</dbReference>
<evidence type="ECO:0000256" key="3">
    <source>
        <dbReference type="ARBA" id="ARBA00022679"/>
    </source>
</evidence>
<evidence type="ECO:0000313" key="4">
    <source>
        <dbReference type="EMBL" id="KAA0186735.1"/>
    </source>
</evidence>
<dbReference type="Pfam" id="PF00201">
    <property type="entry name" value="UDPGT"/>
    <property type="match status" value="1"/>
</dbReference>
<keyword evidence="3" id="KW-0808">Transferase</keyword>
<dbReference type="PANTHER" id="PTHR48043">
    <property type="entry name" value="EG:EG0003.4 PROTEIN-RELATED"/>
    <property type="match status" value="1"/>
</dbReference>
<reference evidence="4" key="2">
    <citation type="journal article" date="2018" name="Environ. Sci. Technol.">
        <title>The Toxicogenome of Hyalella azteca: A Model for Sediment Ecotoxicology and Evolutionary Toxicology.</title>
        <authorList>
            <person name="Poynton H.C."/>
            <person name="Hasenbein S."/>
            <person name="Benoit J.B."/>
            <person name="Sepulveda M.S."/>
            <person name="Poelchau M.F."/>
            <person name="Hughes D.S.T."/>
            <person name="Murali S.C."/>
            <person name="Chen S."/>
            <person name="Glastad K.M."/>
            <person name="Goodisman M.A.D."/>
            <person name="Werren J.H."/>
            <person name="Vineis J.H."/>
            <person name="Bowen J.L."/>
            <person name="Friedrich M."/>
            <person name="Jones J."/>
            <person name="Robertson H.M."/>
            <person name="Feyereisen R."/>
            <person name="Mechler-Hickson A."/>
            <person name="Mathers N."/>
            <person name="Lee C.E."/>
            <person name="Colbourne J.K."/>
            <person name="Biales A."/>
            <person name="Johnston J.S."/>
            <person name="Wellborn G.A."/>
            <person name="Rosendale A.J."/>
            <person name="Cridge A.G."/>
            <person name="Munoz-Torres M.C."/>
            <person name="Bain P.A."/>
            <person name="Manny A.R."/>
            <person name="Major K.M."/>
            <person name="Lambert F.N."/>
            <person name="Vulpe C.D."/>
            <person name="Tuck P."/>
            <person name="Blalock B.J."/>
            <person name="Lin Y.Y."/>
            <person name="Smith M.E."/>
            <person name="Ochoa-Acuna H."/>
            <person name="Chen M.M."/>
            <person name="Childers C.P."/>
            <person name="Qu J."/>
            <person name="Dugan S."/>
            <person name="Lee S.L."/>
            <person name="Chao H."/>
            <person name="Dinh H."/>
            <person name="Han Y."/>
            <person name="Doddapaneni H."/>
            <person name="Worley K.C."/>
            <person name="Muzny D.M."/>
            <person name="Gibbs R.A."/>
            <person name="Richards S."/>
        </authorList>
    </citation>
    <scope>NUCLEOTIDE SEQUENCE</scope>
    <source>
        <strain evidence="4">HAZT.00-mixed</strain>
        <tissue evidence="4">Whole organism</tissue>
    </source>
</reference>
<comment type="similarity">
    <text evidence="1">Belongs to the UDP-glycosyltransferase family.</text>
</comment>
<reference evidence="4" key="3">
    <citation type="submission" date="2019-06" db="EMBL/GenBank/DDBJ databases">
        <authorList>
            <person name="Poynton C."/>
            <person name="Hasenbein S."/>
            <person name="Benoit J.B."/>
            <person name="Sepulveda M.S."/>
            <person name="Poelchau M.F."/>
            <person name="Murali S.C."/>
            <person name="Chen S."/>
            <person name="Glastad K.M."/>
            <person name="Werren J.H."/>
            <person name="Vineis J.H."/>
            <person name="Bowen J.L."/>
            <person name="Friedrich M."/>
            <person name="Jones J."/>
            <person name="Robertson H.M."/>
            <person name="Feyereisen R."/>
            <person name="Mechler-Hickson A."/>
            <person name="Mathers N."/>
            <person name="Lee C.E."/>
            <person name="Colbourne J.K."/>
            <person name="Biales A."/>
            <person name="Johnston J.S."/>
            <person name="Wellborn G.A."/>
            <person name="Rosendale A.J."/>
            <person name="Cridge A.G."/>
            <person name="Munoz-Torres M.C."/>
            <person name="Bain P.A."/>
            <person name="Manny A.R."/>
            <person name="Major K.M."/>
            <person name="Lambert F.N."/>
            <person name="Vulpe C.D."/>
            <person name="Tuck P."/>
            <person name="Blalock B.J."/>
            <person name="Lin Y.-Y."/>
            <person name="Smith M.E."/>
            <person name="Ochoa-Acuna H."/>
            <person name="Chen M.-J.M."/>
            <person name="Childers C.P."/>
            <person name="Qu J."/>
            <person name="Dugan S."/>
            <person name="Lee S.L."/>
            <person name="Chao H."/>
            <person name="Dinh H."/>
            <person name="Han Y."/>
            <person name="Doddapaneni H."/>
            <person name="Worley K.C."/>
            <person name="Muzny D.M."/>
            <person name="Gibbs R.A."/>
            <person name="Richards S."/>
        </authorList>
    </citation>
    <scope>NUCLEOTIDE SEQUENCE</scope>
    <source>
        <strain evidence="4">HAZT.00-mixed</strain>
        <tissue evidence="4">Whole organism</tissue>
    </source>
</reference>
<evidence type="ECO:0000256" key="1">
    <source>
        <dbReference type="ARBA" id="ARBA00009995"/>
    </source>
</evidence>
<accession>A0A6A0GSH9</accession>
<gene>
    <name evidence="4" type="ORF">HAZT_HAZT001270</name>
</gene>
<proteinExistence type="inferred from homology"/>
<evidence type="ECO:0000256" key="2">
    <source>
        <dbReference type="ARBA" id="ARBA00022676"/>
    </source>
</evidence>
<dbReference type="SUPFAM" id="SSF53756">
    <property type="entry name" value="UDP-Glycosyltransferase/glycogen phosphorylase"/>
    <property type="match status" value="1"/>
</dbReference>
<dbReference type="InterPro" id="IPR002213">
    <property type="entry name" value="UDP_glucos_trans"/>
</dbReference>
<organism evidence="4">
    <name type="scientific">Hyalella azteca</name>
    <name type="common">Amphipod</name>
    <dbReference type="NCBI Taxonomy" id="294128"/>
    <lineage>
        <taxon>Eukaryota</taxon>
        <taxon>Metazoa</taxon>
        <taxon>Ecdysozoa</taxon>
        <taxon>Arthropoda</taxon>
        <taxon>Crustacea</taxon>
        <taxon>Multicrustacea</taxon>
        <taxon>Malacostraca</taxon>
        <taxon>Eumalacostraca</taxon>
        <taxon>Peracarida</taxon>
        <taxon>Amphipoda</taxon>
        <taxon>Senticaudata</taxon>
        <taxon>Talitrida</taxon>
        <taxon>Talitroidea</taxon>
        <taxon>Hyalellidae</taxon>
        <taxon>Hyalella</taxon>
    </lineage>
</organism>
<name>A0A6A0GSH9_HYAAZ</name>
<dbReference type="EMBL" id="JQDR03015388">
    <property type="protein sequence ID" value="KAA0186735.1"/>
    <property type="molecule type" value="Genomic_DNA"/>
</dbReference>
<dbReference type="AlphaFoldDB" id="A0A6A0GSH9"/>
<keyword evidence="2" id="KW-0328">Glycosyltransferase</keyword>